<evidence type="ECO:0000313" key="5">
    <source>
        <dbReference type="Proteomes" id="UP000539710"/>
    </source>
</evidence>
<dbReference type="RefSeq" id="WP_181887155.1">
    <property type="nucleotide sequence ID" value="NZ_CP059472.1"/>
</dbReference>
<reference evidence="5" key="2">
    <citation type="submission" date="2020-07" db="EMBL/GenBank/DDBJ databases">
        <title>Flavobacterium sp. xlx-214.</title>
        <authorList>
            <person name="Yang C."/>
        </authorList>
    </citation>
    <scope>NUCLEOTIDE SEQUENCE [LARGE SCALE GENOMIC DNA]</scope>
    <source>
        <strain evidence="5">CX-624</strain>
    </source>
</reference>
<sequence length="148" mass="16160">MELKSAFDHPGELRVSGQAKRFLSEAAGWARFLSVLGLVLVALQALVVLSALLFGAISGLSMGPFEGTVIMLIYGLLALFYFFPLYYLFLFSGRAKRAIATDDTIALEDCFGYLRSHYRFVGIIIIIMLAVYILAMAAVAVGSFASIF</sequence>
<dbReference type="AlphaFoldDB" id="A0A7D7R4I5"/>
<evidence type="ECO:0008006" key="6">
    <source>
        <dbReference type="Google" id="ProtNLM"/>
    </source>
</evidence>
<feature type="transmembrane region" description="Helical" evidence="1">
    <location>
        <begin position="69"/>
        <end position="89"/>
    </location>
</feature>
<reference evidence="2" key="3">
    <citation type="submission" date="2020-07" db="EMBL/GenBank/DDBJ databases">
        <authorList>
            <person name="Yang C."/>
        </authorList>
    </citation>
    <scope>NUCLEOTIDE SEQUENCE</scope>
    <source>
        <strain evidence="2">Cx-624</strain>
    </source>
</reference>
<organism evidence="3 4">
    <name type="scientific">Marnyiella aurantia</name>
    <dbReference type="NCBI Taxonomy" id="2758037"/>
    <lineage>
        <taxon>Bacteria</taxon>
        <taxon>Pseudomonadati</taxon>
        <taxon>Bacteroidota</taxon>
        <taxon>Flavobacteriia</taxon>
        <taxon>Flavobacteriales</taxon>
        <taxon>Weeksellaceae</taxon>
        <taxon>Marnyiella</taxon>
    </lineage>
</organism>
<dbReference type="EMBL" id="CP059472">
    <property type="protein sequence ID" value="QMS97609.1"/>
    <property type="molecule type" value="Genomic_DNA"/>
</dbReference>
<reference evidence="3 4" key="1">
    <citation type="submission" date="2020-07" db="EMBL/GenBank/DDBJ databases">
        <title>Chryseobacterium sp.cx-624.</title>
        <authorList>
            <person name="Yang C."/>
        </authorList>
    </citation>
    <scope>NUCLEOTIDE SEQUENCE [LARGE SCALE GENOMIC DNA]</scope>
    <source>
        <strain evidence="4">cx-624</strain>
        <strain evidence="3">Cx-624</strain>
    </source>
</reference>
<name>A0A7D7R4I5_9FLAO</name>
<accession>A0A7D7R4I5</accession>
<evidence type="ECO:0000256" key="1">
    <source>
        <dbReference type="SAM" id="Phobius"/>
    </source>
</evidence>
<dbReference type="EMBL" id="JACEUX010000002">
    <property type="protein sequence ID" value="MBA5247057.1"/>
    <property type="molecule type" value="Genomic_DNA"/>
</dbReference>
<dbReference type="Proteomes" id="UP000515349">
    <property type="component" value="Chromosome"/>
</dbReference>
<feature type="transmembrane region" description="Helical" evidence="1">
    <location>
        <begin position="29"/>
        <end position="57"/>
    </location>
</feature>
<dbReference type="Proteomes" id="UP000539710">
    <property type="component" value="Unassembled WGS sequence"/>
</dbReference>
<evidence type="ECO:0000313" key="2">
    <source>
        <dbReference type="EMBL" id="MBA5247057.1"/>
    </source>
</evidence>
<keyword evidence="1" id="KW-1133">Transmembrane helix</keyword>
<gene>
    <name evidence="3" type="ORF">H1R16_07695</name>
    <name evidence="2" type="ORF">H2507_07745</name>
</gene>
<evidence type="ECO:0000313" key="3">
    <source>
        <dbReference type="EMBL" id="QMS97609.1"/>
    </source>
</evidence>
<feature type="transmembrane region" description="Helical" evidence="1">
    <location>
        <begin position="120"/>
        <end position="145"/>
    </location>
</feature>
<proteinExistence type="predicted"/>
<keyword evidence="5" id="KW-1185">Reference proteome</keyword>
<protein>
    <recommendedName>
        <fullName evidence="6">DUF5362 domain-containing protein</fullName>
    </recommendedName>
</protein>
<keyword evidence="1" id="KW-0472">Membrane</keyword>
<keyword evidence="1" id="KW-0812">Transmembrane</keyword>
<dbReference type="KEGG" id="cbau:H1R16_07695"/>
<evidence type="ECO:0000313" key="4">
    <source>
        <dbReference type="Proteomes" id="UP000515349"/>
    </source>
</evidence>